<dbReference type="InterPro" id="IPR051095">
    <property type="entry name" value="Dros_DevTransReg"/>
</dbReference>
<keyword evidence="9" id="KW-1185">Reference proteome</keyword>
<dbReference type="SMART" id="SM00225">
    <property type="entry name" value="BTB"/>
    <property type="match status" value="1"/>
</dbReference>
<dbReference type="GO" id="GO:0006357">
    <property type="term" value="P:regulation of transcription by RNA polymerase II"/>
    <property type="evidence" value="ECO:0007669"/>
    <property type="project" value="TreeGrafter"/>
</dbReference>
<evidence type="ECO:0000313" key="8">
    <source>
        <dbReference type="EMBL" id="CAB3247872.1"/>
    </source>
</evidence>
<keyword evidence="2" id="KW-0479">Metal-binding</keyword>
<dbReference type="OrthoDB" id="6482909at2759"/>
<dbReference type="AlphaFoldDB" id="A0A8S0YVC0"/>
<dbReference type="GO" id="GO:0005634">
    <property type="term" value="C:nucleus"/>
    <property type="evidence" value="ECO:0007669"/>
    <property type="project" value="UniProtKB-SubCell"/>
</dbReference>
<dbReference type="Proteomes" id="UP000494106">
    <property type="component" value="Unassembled WGS sequence"/>
</dbReference>
<dbReference type="InterPro" id="IPR000210">
    <property type="entry name" value="BTB/POZ_dom"/>
</dbReference>
<comment type="subcellular location">
    <subcellularLocation>
        <location evidence="1">Nucleus</location>
    </subcellularLocation>
</comment>
<evidence type="ECO:0000256" key="2">
    <source>
        <dbReference type="ARBA" id="ARBA00022723"/>
    </source>
</evidence>
<dbReference type="Pfam" id="PF04500">
    <property type="entry name" value="FLYWCH"/>
    <property type="match status" value="1"/>
</dbReference>
<gene>
    <name evidence="8" type="ORF">APLA_LOCUS12168</name>
    <name evidence="7" type="ORF">APLA_LOCUS1622</name>
</gene>
<evidence type="ECO:0000256" key="5">
    <source>
        <dbReference type="ARBA" id="ARBA00023242"/>
    </source>
</evidence>
<proteinExistence type="predicted"/>
<dbReference type="PROSITE" id="PS50097">
    <property type="entry name" value="BTB"/>
    <property type="match status" value="1"/>
</dbReference>
<evidence type="ECO:0000256" key="1">
    <source>
        <dbReference type="ARBA" id="ARBA00004123"/>
    </source>
</evidence>
<dbReference type="SUPFAM" id="SSF54695">
    <property type="entry name" value="POZ domain"/>
    <property type="match status" value="1"/>
</dbReference>
<evidence type="ECO:0000256" key="4">
    <source>
        <dbReference type="ARBA" id="ARBA00022833"/>
    </source>
</evidence>
<comment type="caution">
    <text evidence="7">The sequence shown here is derived from an EMBL/GenBank/DDBJ whole genome shotgun (WGS) entry which is preliminary data.</text>
</comment>
<keyword evidence="4" id="KW-0862">Zinc</keyword>
<reference evidence="9 10" key="1">
    <citation type="submission" date="2020-04" db="EMBL/GenBank/DDBJ databases">
        <authorList>
            <person name="Wallbank WR R."/>
            <person name="Pardo Diaz C."/>
            <person name="Kozak K."/>
            <person name="Martin S."/>
            <person name="Jiggins C."/>
            <person name="Moest M."/>
            <person name="Warren A I."/>
            <person name="Byers J.R.P. K."/>
            <person name="Montejo-Kovacevich G."/>
            <person name="Yen C E."/>
        </authorList>
    </citation>
    <scope>NUCLEOTIDE SEQUENCE [LARGE SCALE GENOMIC DNA]</scope>
</reference>
<feature type="domain" description="BTB" evidence="6">
    <location>
        <begin position="31"/>
        <end position="96"/>
    </location>
</feature>
<dbReference type="CDD" id="cd18315">
    <property type="entry name" value="BTB_POZ_BAB-like"/>
    <property type="match status" value="1"/>
</dbReference>
<evidence type="ECO:0000313" key="7">
    <source>
        <dbReference type="EMBL" id="CAB3223407.1"/>
    </source>
</evidence>
<dbReference type="PANTHER" id="PTHR23110">
    <property type="entry name" value="BTB DOMAIN TRANSCRIPTION FACTOR"/>
    <property type="match status" value="1"/>
</dbReference>
<keyword evidence="3" id="KW-0863">Zinc-finger</keyword>
<dbReference type="GO" id="GO:0008270">
    <property type="term" value="F:zinc ion binding"/>
    <property type="evidence" value="ECO:0007669"/>
    <property type="project" value="UniProtKB-KW"/>
</dbReference>
<evidence type="ECO:0000313" key="9">
    <source>
        <dbReference type="Proteomes" id="UP000494106"/>
    </source>
</evidence>
<evidence type="ECO:0000256" key="3">
    <source>
        <dbReference type="ARBA" id="ARBA00022771"/>
    </source>
</evidence>
<name>A0A8S0YVC0_ARCPL</name>
<sequence length="476" mass="54280">MNNTEICISWDEHLNNVSKGFSCLQQNSEFVDMTLAAEGHLVKVHRNIVALASPYLRAMLQSAPCQHPVIFLNNVNHKILGYILEYIYTGEVKIPSDIMDTFIEACKSLCIRGVANIASSEITSGNKSERQFERIDKPRENNFAACITINNNDNNYDLEFIANENNAISHNDEEMQPTPVPVPIFNKSSEQMESEKCSSIVNDVETTHENNIDINNICNFVILRPKTSCNNIQLSTNNTENDNDKRIITTDLETNNSLIELSKDKTKKSANIELNTNTCHTNSNQNPTSIELSDNPILHPVNITLSTHDLQPELTQGVFDIHTDNIESVLSKTVNRRTLTKKPKNVLSYIKDIHRKEDRSKIALNKLIRKEMDKVAHYTISNRGSLQLLLHGYLYNSHHHSNGGRKIRWRCLDYRKMHCPAYIDIDNEEVTAVSENHCHPLHNKQIEKKIKNNIVFTSLSTVVHTIDDYLKENPKK</sequence>
<evidence type="ECO:0000313" key="10">
    <source>
        <dbReference type="Proteomes" id="UP000494256"/>
    </source>
</evidence>
<dbReference type="Pfam" id="PF00651">
    <property type="entry name" value="BTB"/>
    <property type="match status" value="1"/>
</dbReference>
<dbReference type="Gene3D" id="2.20.25.240">
    <property type="match status" value="1"/>
</dbReference>
<evidence type="ECO:0000259" key="6">
    <source>
        <dbReference type="PROSITE" id="PS50097"/>
    </source>
</evidence>
<keyword evidence="5" id="KW-0539">Nucleus</keyword>
<accession>A0A8S0YVC0</accession>
<protein>
    <recommendedName>
        <fullName evidence="6">BTB domain-containing protein</fullName>
    </recommendedName>
</protein>
<dbReference type="EMBL" id="CADEBC010000135">
    <property type="protein sequence ID" value="CAB3223407.1"/>
    <property type="molecule type" value="Genomic_DNA"/>
</dbReference>
<dbReference type="PANTHER" id="PTHR23110:SF109">
    <property type="entry name" value="FI07618P-RELATED"/>
    <property type="match status" value="1"/>
</dbReference>
<dbReference type="Gene3D" id="3.30.710.10">
    <property type="entry name" value="Potassium Channel Kv1.1, Chain A"/>
    <property type="match status" value="1"/>
</dbReference>
<organism evidence="7 9">
    <name type="scientific">Arctia plantaginis</name>
    <name type="common">Wood tiger moth</name>
    <name type="synonym">Phalaena plantaginis</name>
    <dbReference type="NCBI Taxonomy" id="874455"/>
    <lineage>
        <taxon>Eukaryota</taxon>
        <taxon>Metazoa</taxon>
        <taxon>Ecdysozoa</taxon>
        <taxon>Arthropoda</taxon>
        <taxon>Hexapoda</taxon>
        <taxon>Insecta</taxon>
        <taxon>Pterygota</taxon>
        <taxon>Neoptera</taxon>
        <taxon>Endopterygota</taxon>
        <taxon>Lepidoptera</taxon>
        <taxon>Glossata</taxon>
        <taxon>Ditrysia</taxon>
        <taxon>Noctuoidea</taxon>
        <taxon>Erebidae</taxon>
        <taxon>Arctiinae</taxon>
        <taxon>Arctia</taxon>
    </lineage>
</organism>
<dbReference type="InterPro" id="IPR011333">
    <property type="entry name" value="SKP1/BTB/POZ_sf"/>
</dbReference>
<dbReference type="Proteomes" id="UP000494256">
    <property type="component" value="Unassembled WGS sequence"/>
</dbReference>
<dbReference type="InterPro" id="IPR007588">
    <property type="entry name" value="Znf_FLYWCH"/>
</dbReference>
<dbReference type="EMBL" id="CADEBD010000337">
    <property type="protein sequence ID" value="CAB3247872.1"/>
    <property type="molecule type" value="Genomic_DNA"/>
</dbReference>